<dbReference type="EMBL" id="JAAALK010000288">
    <property type="protein sequence ID" value="KAG8054411.1"/>
    <property type="molecule type" value="Genomic_DNA"/>
</dbReference>
<dbReference type="Proteomes" id="UP000729402">
    <property type="component" value="Unassembled WGS sequence"/>
</dbReference>
<keyword evidence="3" id="KW-1185">Reference proteome</keyword>
<gene>
    <name evidence="2" type="ORF">GUJ93_ZPchr0001g31888</name>
</gene>
<evidence type="ECO:0000313" key="3">
    <source>
        <dbReference type="Proteomes" id="UP000729402"/>
    </source>
</evidence>
<evidence type="ECO:0000313" key="2">
    <source>
        <dbReference type="EMBL" id="KAG8054411.1"/>
    </source>
</evidence>
<organism evidence="2 3">
    <name type="scientific">Zizania palustris</name>
    <name type="common">Northern wild rice</name>
    <dbReference type="NCBI Taxonomy" id="103762"/>
    <lineage>
        <taxon>Eukaryota</taxon>
        <taxon>Viridiplantae</taxon>
        <taxon>Streptophyta</taxon>
        <taxon>Embryophyta</taxon>
        <taxon>Tracheophyta</taxon>
        <taxon>Spermatophyta</taxon>
        <taxon>Magnoliopsida</taxon>
        <taxon>Liliopsida</taxon>
        <taxon>Poales</taxon>
        <taxon>Poaceae</taxon>
        <taxon>BOP clade</taxon>
        <taxon>Oryzoideae</taxon>
        <taxon>Oryzeae</taxon>
        <taxon>Zizaniinae</taxon>
        <taxon>Zizania</taxon>
    </lineage>
</organism>
<feature type="compositionally biased region" description="Polar residues" evidence="1">
    <location>
        <begin position="58"/>
        <end position="83"/>
    </location>
</feature>
<name>A0A8J5SBS8_ZIZPA</name>
<feature type="compositionally biased region" description="Pro residues" evidence="1">
    <location>
        <begin position="101"/>
        <end position="114"/>
    </location>
</feature>
<sequence>MQSRWAERPRRVAGNSRKLYPPSAHVFARKKSKQSGDAHVSTDETDDQLQVNGKLPATTHSSVVNKSNVSEDGNEKPNQSTSAVKHARIQSLSPYPNYPDLKPPSSPTPSKPGR</sequence>
<evidence type="ECO:0000256" key="1">
    <source>
        <dbReference type="SAM" id="MobiDB-lite"/>
    </source>
</evidence>
<reference evidence="2" key="2">
    <citation type="submission" date="2021-02" db="EMBL/GenBank/DDBJ databases">
        <authorList>
            <person name="Kimball J.A."/>
            <person name="Haas M.W."/>
            <person name="Macchietto M."/>
            <person name="Kono T."/>
            <person name="Duquette J."/>
            <person name="Shao M."/>
        </authorList>
    </citation>
    <scope>NUCLEOTIDE SEQUENCE</scope>
    <source>
        <tissue evidence="2">Fresh leaf tissue</tissue>
    </source>
</reference>
<reference evidence="2" key="1">
    <citation type="journal article" date="2021" name="bioRxiv">
        <title>Whole Genome Assembly and Annotation of Northern Wild Rice, Zizania palustris L., Supports a Whole Genome Duplication in the Zizania Genus.</title>
        <authorList>
            <person name="Haas M."/>
            <person name="Kono T."/>
            <person name="Macchietto M."/>
            <person name="Millas R."/>
            <person name="McGilp L."/>
            <person name="Shao M."/>
            <person name="Duquette J."/>
            <person name="Hirsch C.N."/>
            <person name="Kimball J."/>
        </authorList>
    </citation>
    <scope>NUCLEOTIDE SEQUENCE</scope>
    <source>
        <tissue evidence="2">Fresh leaf tissue</tissue>
    </source>
</reference>
<comment type="caution">
    <text evidence="2">The sequence shown here is derived from an EMBL/GenBank/DDBJ whole genome shotgun (WGS) entry which is preliminary data.</text>
</comment>
<accession>A0A8J5SBS8</accession>
<protein>
    <submittedName>
        <fullName evidence="2">Uncharacterized protein</fullName>
    </submittedName>
</protein>
<dbReference type="AlphaFoldDB" id="A0A8J5SBS8"/>
<feature type="compositionally biased region" description="Basic and acidic residues" evidence="1">
    <location>
        <begin position="1"/>
        <end position="10"/>
    </location>
</feature>
<proteinExistence type="predicted"/>
<feature type="region of interest" description="Disordered" evidence="1">
    <location>
        <begin position="1"/>
        <end position="114"/>
    </location>
</feature>